<evidence type="ECO:0000256" key="4">
    <source>
        <dbReference type="SAM" id="SignalP"/>
    </source>
</evidence>
<dbReference type="PANTHER" id="PTHR43248:SF29">
    <property type="entry name" value="TRIPEPTIDYL AMINOPEPTIDASE"/>
    <property type="match status" value="1"/>
</dbReference>
<feature type="signal peptide" evidence="4">
    <location>
        <begin position="1"/>
        <end position="27"/>
    </location>
</feature>
<proteinExistence type="inferred from homology"/>
<keyword evidence="8" id="KW-1185">Reference proteome</keyword>
<dbReference type="EMBL" id="JACHMH010000001">
    <property type="protein sequence ID" value="MBB4676421.1"/>
    <property type="molecule type" value="Genomic_DNA"/>
</dbReference>
<gene>
    <name evidence="7" type="ORF">HNR67_002539</name>
</gene>
<dbReference type="RefSeq" id="WP_185002248.1">
    <property type="nucleotide sequence ID" value="NZ_JACHMH010000001.1"/>
</dbReference>
<comment type="similarity">
    <text evidence="1">Belongs to the peptidase S33 family.</text>
</comment>
<dbReference type="InterPro" id="IPR029058">
    <property type="entry name" value="AB_hydrolase_fold"/>
</dbReference>
<feature type="domain" description="Peptidase S33 tripeptidyl aminopeptidase-like C-terminal" evidence="6">
    <location>
        <begin position="416"/>
        <end position="506"/>
    </location>
</feature>
<name>A0A7W7C8F9_9PSEU</name>
<dbReference type="GO" id="GO:0016787">
    <property type="term" value="F:hydrolase activity"/>
    <property type="evidence" value="ECO:0007669"/>
    <property type="project" value="UniProtKB-KW"/>
</dbReference>
<sequence length="513" mass="53755">MRVTLRRPVAIAAVLALVVVASPAATAAPATAAPAPEAPGGVAGVAVPSLNWQDCGTGDGFQCATAQVPLDYRDLSAGTLSLALARRPASKPEQRIGSLLVNPGGPGGSGVGFARGVVEELPAAVAERFDVVGFDPRGVGLSSALACLDPEQTRAAFARMTAARRPGDFERGQAFAAEFHAGCQARSGALLPYVGTEYVARDIDVLRAALGDAKLNYYGVSFGTYIGTVYANLFPKNFRVLALDGGYDPESYANDPYRYDLGQFRATEAAFNRFLDWCAKTPDKCKFGNGNPGQAFDKLVADLDRDPVKDAEGKVTANGASLAYRIIFAVNGGSPSWPTLGTQLAEAQTRTGRLLRPIAANAAFFAANTAVECADRVYPKSTLQLRARLAIAAAVAPRLGPVAAYGTPGYDHSHAAVCQQWPAKQASRYAGPWSAKGSDPILVIGTTGDPDTPYQDSVVLSRTLRNARLLTFVGEGHSGMSNSACARQATADYLVSKKLPARGARCEDDPAPA</sequence>
<dbReference type="Pfam" id="PF08386">
    <property type="entry name" value="Abhydrolase_4"/>
    <property type="match status" value="1"/>
</dbReference>
<accession>A0A7W7C8F9</accession>
<dbReference type="Proteomes" id="UP000533598">
    <property type="component" value="Unassembled WGS sequence"/>
</dbReference>
<evidence type="ECO:0000256" key="2">
    <source>
        <dbReference type="ARBA" id="ARBA00022729"/>
    </source>
</evidence>
<organism evidence="7 8">
    <name type="scientific">Crossiella cryophila</name>
    <dbReference type="NCBI Taxonomy" id="43355"/>
    <lineage>
        <taxon>Bacteria</taxon>
        <taxon>Bacillati</taxon>
        <taxon>Actinomycetota</taxon>
        <taxon>Actinomycetes</taxon>
        <taxon>Pseudonocardiales</taxon>
        <taxon>Pseudonocardiaceae</taxon>
        <taxon>Crossiella</taxon>
    </lineage>
</organism>
<feature type="domain" description="AB hydrolase-1" evidence="5">
    <location>
        <begin position="99"/>
        <end position="259"/>
    </location>
</feature>
<evidence type="ECO:0000259" key="6">
    <source>
        <dbReference type="Pfam" id="PF08386"/>
    </source>
</evidence>
<dbReference type="PANTHER" id="PTHR43248">
    <property type="entry name" value="2-SUCCINYL-6-HYDROXY-2,4-CYCLOHEXADIENE-1-CARBOXYLATE SYNTHASE"/>
    <property type="match status" value="1"/>
</dbReference>
<keyword evidence="2 4" id="KW-0732">Signal</keyword>
<protein>
    <submittedName>
        <fullName evidence="7">Pimeloyl-ACP methyl ester carboxylesterase</fullName>
    </submittedName>
</protein>
<dbReference type="InterPro" id="IPR000073">
    <property type="entry name" value="AB_hydrolase_1"/>
</dbReference>
<dbReference type="Gene3D" id="3.40.50.1820">
    <property type="entry name" value="alpha/beta hydrolase"/>
    <property type="match status" value="1"/>
</dbReference>
<evidence type="ECO:0000313" key="8">
    <source>
        <dbReference type="Proteomes" id="UP000533598"/>
    </source>
</evidence>
<comment type="caution">
    <text evidence="7">The sequence shown here is derived from an EMBL/GenBank/DDBJ whole genome shotgun (WGS) entry which is preliminary data.</text>
</comment>
<evidence type="ECO:0000313" key="7">
    <source>
        <dbReference type="EMBL" id="MBB4676421.1"/>
    </source>
</evidence>
<dbReference type="Pfam" id="PF00561">
    <property type="entry name" value="Abhydrolase_1"/>
    <property type="match status" value="1"/>
</dbReference>
<dbReference type="SUPFAM" id="SSF53474">
    <property type="entry name" value="alpha/beta-Hydrolases"/>
    <property type="match status" value="1"/>
</dbReference>
<evidence type="ECO:0000259" key="5">
    <source>
        <dbReference type="Pfam" id="PF00561"/>
    </source>
</evidence>
<dbReference type="InterPro" id="IPR013595">
    <property type="entry name" value="Pept_S33_TAP-like_C"/>
</dbReference>
<feature type="chain" id="PRO_5039467721" evidence="4">
    <location>
        <begin position="28"/>
        <end position="513"/>
    </location>
</feature>
<dbReference type="InterPro" id="IPR051601">
    <property type="entry name" value="Serine_prot/Carboxylest_S33"/>
</dbReference>
<keyword evidence="3" id="KW-0378">Hydrolase</keyword>
<evidence type="ECO:0000256" key="3">
    <source>
        <dbReference type="ARBA" id="ARBA00022801"/>
    </source>
</evidence>
<dbReference type="AlphaFoldDB" id="A0A7W7C8F9"/>
<evidence type="ECO:0000256" key="1">
    <source>
        <dbReference type="ARBA" id="ARBA00010088"/>
    </source>
</evidence>
<reference evidence="7 8" key="1">
    <citation type="submission" date="2020-08" db="EMBL/GenBank/DDBJ databases">
        <title>Sequencing the genomes of 1000 actinobacteria strains.</title>
        <authorList>
            <person name="Klenk H.-P."/>
        </authorList>
    </citation>
    <scope>NUCLEOTIDE SEQUENCE [LARGE SCALE GENOMIC DNA]</scope>
    <source>
        <strain evidence="7 8">DSM 44230</strain>
    </source>
</reference>